<protein>
    <submittedName>
        <fullName evidence="2">Nucleic acid-binding protein</fullName>
    </submittedName>
</protein>
<dbReference type="OrthoDB" id="213852at2157"/>
<dbReference type="KEGG" id="hpel:HZS54_18635"/>
<reference evidence="2 3" key="1">
    <citation type="submission" date="2020-07" db="EMBL/GenBank/DDBJ databases">
        <title>Halosimplex litoreum sp. nov. and Halosimplex rubrum sp. nov., isolated from different salt environments.</title>
        <authorList>
            <person name="Cui H."/>
        </authorList>
    </citation>
    <scope>NUCLEOTIDE SEQUENCE [LARGE SCALE GENOMIC DNA]</scope>
    <source>
        <strain evidence="2 3">R2</strain>
    </source>
</reference>
<evidence type="ECO:0000256" key="1">
    <source>
        <dbReference type="SAM" id="MobiDB-lite"/>
    </source>
</evidence>
<dbReference type="SUPFAM" id="SSF50249">
    <property type="entry name" value="Nucleic acid-binding proteins"/>
    <property type="match status" value="1"/>
</dbReference>
<dbReference type="AlphaFoldDB" id="A0A7D5PB94"/>
<dbReference type="PANTHER" id="PTHR34075:SF5">
    <property type="entry name" value="BLR3430 PROTEIN"/>
    <property type="match status" value="1"/>
</dbReference>
<evidence type="ECO:0000313" key="3">
    <source>
        <dbReference type="Proteomes" id="UP000509346"/>
    </source>
</evidence>
<organism evidence="2 3">
    <name type="scientific">Halosimplex pelagicum</name>
    <dbReference type="NCBI Taxonomy" id="869886"/>
    <lineage>
        <taxon>Archaea</taxon>
        <taxon>Methanobacteriati</taxon>
        <taxon>Methanobacteriota</taxon>
        <taxon>Stenosarchaea group</taxon>
        <taxon>Halobacteria</taxon>
        <taxon>Halobacteriales</taxon>
        <taxon>Haloarculaceae</taxon>
        <taxon>Halosimplex</taxon>
    </lineage>
</organism>
<proteinExistence type="predicted"/>
<sequence length="125" mass="13756">MSFDAHVCENGHVTYPGHTLCPECGEKQTDTLDLAERTGEVVTWTKSTATPPGVRAPNTIAIVQFDLDGEDLTDDYVRAVGQVTTDEVETGDAVEPIYVEELRDPEAGIKVPESQDWDGYRFEPV</sequence>
<dbReference type="InterPro" id="IPR052513">
    <property type="entry name" value="Thioester_dehydratase-like"/>
</dbReference>
<feature type="region of interest" description="Disordered" evidence="1">
    <location>
        <begin position="105"/>
        <end position="125"/>
    </location>
</feature>
<dbReference type="PANTHER" id="PTHR34075">
    <property type="entry name" value="BLR3430 PROTEIN"/>
    <property type="match status" value="1"/>
</dbReference>
<evidence type="ECO:0000313" key="2">
    <source>
        <dbReference type="EMBL" id="QLH83524.1"/>
    </source>
</evidence>
<dbReference type="Proteomes" id="UP000509346">
    <property type="component" value="Chromosome"/>
</dbReference>
<name>A0A7D5PB94_9EURY</name>
<dbReference type="GeneID" id="56084650"/>
<accession>A0A7D5PB94</accession>
<gene>
    <name evidence="2" type="ORF">HZS54_18635</name>
</gene>
<dbReference type="RefSeq" id="WP_179918569.1">
    <property type="nucleotide sequence ID" value="NZ_CP058909.1"/>
</dbReference>
<dbReference type="EMBL" id="CP058909">
    <property type="protein sequence ID" value="QLH83524.1"/>
    <property type="molecule type" value="Genomic_DNA"/>
</dbReference>
<dbReference type="InterPro" id="IPR012340">
    <property type="entry name" value="NA-bd_OB-fold"/>
</dbReference>
<keyword evidence="3" id="KW-1185">Reference proteome</keyword>